<comment type="caution">
    <text evidence="1">The sequence shown here is derived from an EMBL/GenBank/DDBJ whole genome shotgun (WGS) entry which is preliminary data.</text>
</comment>
<reference evidence="1" key="1">
    <citation type="submission" date="2024-09" db="EMBL/GenBank/DDBJ databases">
        <title>Black Yeasts Isolated from many extreme environments.</title>
        <authorList>
            <person name="Coleine C."/>
            <person name="Stajich J.E."/>
            <person name="Selbmann L."/>
        </authorList>
    </citation>
    <scope>NUCLEOTIDE SEQUENCE</scope>
    <source>
        <strain evidence="1">CCFEE 5737</strain>
    </source>
</reference>
<evidence type="ECO:0000313" key="2">
    <source>
        <dbReference type="Proteomes" id="UP001186974"/>
    </source>
</evidence>
<evidence type="ECO:0000313" key="1">
    <source>
        <dbReference type="EMBL" id="KAK3071579.1"/>
    </source>
</evidence>
<feature type="non-terminal residue" evidence="1">
    <location>
        <position position="172"/>
    </location>
</feature>
<accession>A0ACC3DGV3</accession>
<proteinExistence type="predicted"/>
<protein>
    <submittedName>
        <fullName evidence="1">Uncharacterized protein</fullName>
    </submittedName>
</protein>
<organism evidence="1 2">
    <name type="scientific">Coniosporium uncinatum</name>
    <dbReference type="NCBI Taxonomy" id="93489"/>
    <lineage>
        <taxon>Eukaryota</taxon>
        <taxon>Fungi</taxon>
        <taxon>Dikarya</taxon>
        <taxon>Ascomycota</taxon>
        <taxon>Pezizomycotina</taxon>
        <taxon>Dothideomycetes</taxon>
        <taxon>Dothideomycetes incertae sedis</taxon>
        <taxon>Coniosporium</taxon>
    </lineage>
</organism>
<keyword evidence="2" id="KW-1185">Reference proteome</keyword>
<dbReference type="EMBL" id="JAWDJW010004824">
    <property type="protein sequence ID" value="KAK3071579.1"/>
    <property type="molecule type" value="Genomic_DNA"/>
</dbReference>
<sequence length="172" mass="19262">MSEDAEAQKTNPIRRYYNDNGGDVFFGLLFIPVFTVLAVLQFCVVYSSSSSPPQSHLADLSVTALNRNRTSDMSTSRSKSSPAHIQAPLWPAFLVLFAIAHFMFWCLWSFWTWTYSTPEGFRRLLHSTIFVKCMAGGVWLFAYINYTTSYAGQDAPSFLALWACSAAVVDVA</sequence>
<gene>
    <name evidence="1" type="ORF">LTS18_014830</name>
</gene>
<name>A0ACC3DGV3_9PEZI</name>
<dbReference type="Proteomes" id="UP001186974">
    <property type="component" value="Unassembled WGS sequence"/>
</dbReference>